<evidence type="ECO:0000256" key="1">
    <source>
        <dbReference type="SAM" id="SignalP"/>
    </source>
</evidence>
<dbReference type="Proteomes" id="UP000799772">
    <property type="component" value="Unassembled WGS sequence"/>
</dbReference>
<reference evidence="2" key="1">
    <citation type="journal article" date="2020" name="Stud. Mycol.">
        <title>101 Dothideomycetes genomes: a test case for predicting lifestyles and emergence of pathogens.</title>
        <authorList>
            <person name="Haridas S."/>
            <person name="Albert R."/>
            <person name="Binder M."/>
            <person name="Bloem J."/>
            <person name="Labutti K."/>
            <person name="Salamov A."/>
            <person name="Andreopoulos B."/>
            <person name="Baker S."/>
            <person name="Barry K."/>
            <person name="Bills G."/>
            <person name="Bluhm B."/>
            <person name="Cannon C."/>
            <person name="Castanera R."/>
            <person name="Culley D."/>
            <person name="Daum C."/>
            <person name="Ezra D."/>
            <person name="Gonzalez J."/>
            <person name="Henrissat B."/>
            <person name="Kuo A."/>
            <person name="Liang C."/>
            <person name="Lipzen A."/>
            <person name="Lutzoni F."/>
            <person name="Magnuson J."/>
            <person name="Mondo S."/>
            <person name="Nolan M."/>
            <person name="Ohm R."/>
            <person name="Pangilinan J."/>
            <person name="Park H.-J."/>
            <person name="Ramirez L."/>
            <person name="Alfaro M."/>
            <person name="Sun H."/>
            <person name="Tritt A."/>
            <person name="Yoshinaga Y."/>
            <person name="Zwiers L.-H."/>
            <person name="Turgeon B."/>
            <person name="Goodwin S."/>
            <person name="Spatafora J."/>
            <person name="Crous P."/>
            <person name="Grigoriev I."/>
        </authorList>
    </citation>
    <scope>NUCLEOTIDE SEQUENCE</scope>
    <source>
        <strain evidence="2">CBS 133067</strain>
    </source>
</reference>
<name>A0A9P4IDI3_9PEZI</name>
<keyword evidence="1" id="KW-0732">Signal</keyword>
<evidence type="ECO:0000313" key="2">
    <source>
        <dbReference type="EMBL" id="KAF2096241.1"/>
    </source>
</evidence>
<dbReference type="EMBL" id="ML978130">
    <property type="protein sequence ID" value="KAF2096241.1"/>
    <property type="molecule type" value="Genomic_DNA"/>
</dbReference>
<comment type="caution">
    <text evidence="2">The sequence shown here is derived from an EMBL/GenBank/DDBJ whole genome shotgun (WGS) entry which is preliminary data.</text>
</comment>
<organism evidence="2 3">
    <name type="scientific">Rhizodiscina lignyota</name>
    <dbReference type="NCBI Taxonomy" id="1504668"/>
    <lineage>
        <taxon>Eukaryota</taxon>
        <taxon>Fungi</taxon>
        <taxon>Dikarya</taxon>
        <taxon>Ascomycota</taxon>
        <taxon>Pezizomycotina</taxon>
        <taxon>Dothideomycetes</taxon>
        <taxon>Pleosporomycetidae</taxon>
        <taxon>Aulographales</taxon>
        <taxon>Rhizodiscinaceae</taxon>
        <taxon>Rhizodiscina</taxon>
    </lineage>
</organism>
<sequence length="173" mass="19156">MATCIPLMPHVFELLLLLARLFNVSHPHRHHPRNIDIERRSSLVAAALDQAGRQQNCPKTPTGHQKRVKDIANDASGEKIAPWSLEWTTNTAAGQQCRRTSTKLACHCRVPGYADVTSAACWGAAPSPVCGTQNRAWARLALLPTTWKQHAHTYMQNARSRTFICLSDLGISL</sequence>
<protein>
    <recommendedName>
        <fullName evidence="4">Secreted protein</fullName>
    </recommendedName>
</protein>
<dbReference type="AlphaFoldDB" id="A0A9P4IDI3"/>
<feature type="signal peptide" evidence="1">
    <location>
        <begin position="1"/>
        <end position="27"/>
    </location>
</feature>
<evidence type="ECO:0000313" key="3">
    <source>
        <dbReference type="Proteomes" id="UP000799772"/>
    </source>
</evidence>
<evidence type="ECO:0008006" key="4">
    <source>
        <dbReference type="Google" id="ProtNLM"/>
    </source>
</evidence>
<gene>
    <name evidence="2" type="ORF">NA57DRAFT_59297</name>
</gene>
<proteinExistence type="predicted"/>
<keyword evidence="3" id="KW-1185">Reference proteome</keyword>
<feature type="chain" id="PRO_5040372051" description="Secreted protein" evidence="1">
    <location>
        <begin position="28"/>
        <end position="173"/>
    </location>
</feature>
<accession>A0A9P4IDI3</accession>